<sequence length="361" mass="39742">MRACRKTTVPTGVEGKASIIFQKPELSRPTAFMELSVASYSLLNAELSLVTAVGHFSGVVYSSGAFRLQARLVKLVIMPAAEEVMPSWADEVEEEDTLPPSTEVFENGFKVITEYKYNDDNKKVKVVRTFKIEHMIVSKTIALRKVWPKFGQSKGDKPGPNPATTISAEDVYMQFISNKEEENKTEEDLVDKLKSMGEKGVVKCRKCNGDHWTTKCPYKDTELPGGKVPADSDKKQGGPAADDKAKPVAGSKYVPPSMRDGGNKRGESLSNPRRDDATAIRVSNLSEGTTETDLEDLVKPFGPIQKLYLAKDKATGHCKGFAYIHFKFRSDAAKAIAALNGHGYDYLILNVDWSKPPAQSN</sequence>
<dbReference type="InterPro" id="IPR017334">
    <property type="entry name" value="eIF3_g"/>
</dbReference>
<dbReference type="AlphaFoldDB" id="A0A7R9NUU0"/>
<keyword evidence="3 6" id="KW-0694">RNA-binding</keyword>
<evidence type="ECO:0000313" key="9">
    <source>
        <dbReference type="EMBL" id="CAD7457164.1"/>
    </source>
</evidence>
<name>A0A7R9NUU0_9NEOP</name>
<dbReference type="Pfam" id="PF00076">
    <property type="entry name" value="RRM_1"/>
    <property type="match status" value="1"/>
</dbReference>
<comment type="subcellular location">
    <subcellularLocation>
        <location evidence="5">Cytoplasm</location>
    </subcellularLocation>
</comment>
<dbReference type="GO" id="GO:0033290">
    <property type="term" value="C:eukaryotic 48S preinitiation complex"/>
    <property type="evidence" value="ECO:0007669"/>
    <property type="project" value="UniProtKB-UniRule"/>
</dbReference>
<dbReference type="GO" id="GO:0001732">
    <property type="term" value="P:formation of cytoplasmic translation initiation complex"/>
    <property type="evidence" value="ECO:0007669"/>
    <property type="project" value="UniProtKB-UniRule"/>
</dbReference>
<dbReference type="SMART" id="SM00360">
    <property type="entry name" value="RRM"/>
    <property type="match status" value="1"/>
</dbReference>
<evidence type="ECO:0000256" key="1">
    <source>
        <dbReference type="ARBA" id="ARBA00022490"/>
    </source>
</evidence>
<dbReference type="GO" id="GO:0003723">
    <property type="term" value="F:RNA binding"/>
    <property type="evidence" value="ECO:0007669"/>
    <property type="project" value="UniProtKB-UniRule"/>
</dbReference>
<dbReference type="InterPro" id="IPR012677">
    <property type="entry name" value="Nucleotide-bd_a/b_plait_sf"/>
</dbReference>
<dbReference type="PANTHER" id="PTHR10352">
    <property type="entry name" value="EUKARYOTIC TRANSLATION INITIATION FACTOR 3 SUBUNIT G"/>
    <property type="match status" value="1"/>
</dbReference>
<dbReference type="SUPFAM" id="SSF54928">
    <property type="entry name" value="RNA-binding domain, RBD"/>
    <property type="match status" value="1"/>
</dbReference>
<gene>
    <name evidence="9" type="ORF">TTEB3V08_LOCUS5172</name>
</gene>
<evidence type="ECO:0000256" key="7">
    <source>
        <dbReference type="SAM" id="MobiDB-lite"/>
    </source>
</evidence>
<dbReference type="Gene3D" id="3.30.70.330">
    <property type="match status" value="1"/>
</dbReference>
<dbReference type="InterPro" id="IPR024675">
    <property type="entry name" value="eIF3g_N"/>
</dbReference>
<evidence type="ECO:0000256" key="2">
    <source>
        <dbReference type="ARBA" id="ARBA00022540"/>
    </source>
</evidence>
<protein>
    <recommendedName>
        <fullName evidence="5">Eukaryotic translation initiation factor 3 subunit G</fullName>
        <shortName evidence="5">eIF3g</shortName>
    </recommendedName>
    <alternativeName>
        <fullName evidence="5">Eukaryotic translation initiation factor 3 RNA-binding subunit</fullName>
        <shortName evidence="5">eIF-3 RNA-binding subunit</shortName>
    </alternativeName>
    <alternativeName>
        <fullName evidence="5">Eukaryotic translation initiation factor 3 subunit 4</fullName>
    </alternativeName>
</protein>
<accession>A0A7R9NUU0</accession>
<evidence type="ECO:0000259" key="8">
    <source>
        <dbReference type="PROSITE" id="PS50102"/>
    </source>
</evidence>
<feature type="domain" description="RRM" evidence="8">
    <location>
        <begin position="278"/>
        <end position="356"/>
    </location>
</feature>
<dbReference type="InterPro" id="IPR035979">
    <property type="entry name" value="RBD_domain_sf"/>
</dbReference>
<dbReference type="HAMAP" id="MF_03006">
    <property type="entry name" value="eIF3g"/>
    <property type="match status" value="1"/>
</dbReference>
<dbReference type="GO" id="GO:0016282">
    <property type="term" value="C:eukaryotic 43S preinitiation complex"/>
    <property type="evidence" value="ECO:0007669"/>
    <property type="project" value="UniProtKB-UniRule"/>
</dbReference>
<feature type="compositionally biased region" description="Basic and acidic residues" evidence="7">
    <location>
        <begin position="261"/>
        <end position="278"/>
    </location>
</feature>
<dbReference type="GO" id="GO:0003743">
    <property type="term" value="F:translation initiation factor activity"/>
    <property type="evidence" value="ECO:0007669"/>
    <property type="project" value="UniProtKB-UniRule"/>
</dbReference>
<dbReference type="GO" id="GO:0005852">
    <property type="term" value="C:eukaryotic translation initiation factor 3 complex"/>
    <property type="evidence" value="ECO:0007669"/>
    <property type="project" value="UniProtKB-UniRule"/>
</dbReference>
<comment type="similarity">
    <text evidence="5">Belongs to the eIF-3 subunit G family.</text>
</comment>
<comment type="function">
    <text evidence="5">RNA-binding component of the eukaryotic translation initiation factor 3 (eIF-3) complex, which is involved in protein synthesis of a specialized repertoire of mRNAs and, together with other initiation factors, stimulates binding of mRNA and methionyl-tRNAi to the 40S ribosome. The eIF-3 complex specifically targets and initiates translation of a subset of mRNAs involved in cell proliferation. This subunit can bind 18S rRNA.</text>
</comment>
<keyword evidence="4 5" id="KW-0648">Protein biosynthesis</keyword>
<proteinExistence type="inferred from homology"/>
<dbReference type="PROSITE" id="PS50102">
    <property type="entry name" value="RRM"/>
    <property type="match status" value="1"/>
</dbReference>
<evidence type="ECO:0000256" key="6">
    <source>
        <dbReference type="PROSITE-ProRule" id="PRU00176"/>
    </source>
</evidence>
<reference evidence="9" key="1">
    <citation type="submission" date="2020-11" db="EMBL/GenBank/DDBJ databases">
        <authorList>
            <person name="Tran Van P."/>
        </authorList>
    </citation>
    <scope>NUCLEOTIDE SEQUENCE</scope>
</reference>
<dbReference type="InterPro" id="IPR000504">
    <property type="entry name" value="RRM_dom"/>
</dbReference>
<dbReference type="Pfam" id="PF12353">
    <property type="entry name" value="eIF3g"/>
    <property type="match status" value="1"/>
</dbReference>
<organism evidence="9">
    <name type="scientific">Timema tahoe</name>
    <dbReference type="NCBI Taxonomy" id="61484"/>
    <lineage>
        <taxon>Eukaryota</taxon>
        <taxon>Metazoa</taxon>
        <taxon>Ecdysozoa</taxon>
        <taxon>Arthropoda</taxon>
        <taxon>Hexapoda</taxon>
        <taxon>Insecta</taxon>
        <taxon>Pterygota</taxon>
        <taxon>Neoptera</taxon>
        <taxon>Polyneoptera</taxon>
        <taxon>Phasmatodea</taxon>
        <taxon>Timematodea</taxon>
        <taxon>Timematoidea</taxon>
        <taxon>Timematidae</taxon>
        <taxon>Timema</taxon>
    </lineage>
</organism>
<evidence type="ECO:0000256" key="3">
    <source>
        <dbReference type="ARBA" id="ARBA00022884"/>
    </source>
</evidence>
<feature type="compositionally biased region" description="Basic and acidic residues" evidence="7">
    <location>
        <begin position="230"/>
        <end position="246"/>
    </location>
</feature>
<dbReference type="CDD" id="cd12408">
    <property type="entry name" value="RRM_eIF3G_like"/>
    <property type="match status" value="1"/>
</dbReference>
<keyword evidence="2 5" id="KW-0396">Initiation factor</keyword>
<evidence type="ECO:0000256" key="4">
    <source>
        <dbReference type="ARBA" id="ARBA00022917"/>
    </source>
</evidence>
<dbReference type="EMBL" id="OE001588">
    <property type="protein sequence ID" value="CAD7457164.1"/>
    <property type="molecule type" value="Genomic_DNA"/>
</dbReference>
<dbReference type="CDD" id="cd12933">
    <property type="entry name" value="eIF3G"/>
    <property type="match status" value="1"/>
</dbReference>
<comment type="subunit">
    <text evidence="5">Component of the eukaryotic translation initiation factor 3 (eIF-3) complex.</text>
</comment>
<evidence type="ECO:0000256" key="5">
    <source>
        <dbReference type="HAMAP-Rule" id="MF_03006"/>
    </source>
</evidence>
<dbReference type="InterPro" id="IPR034240">
    <property type="entry name" value="eIF3G_RRM"/>
</dbReference>
<feature type="region of interest" description="Disordered" evidence="7">
    <location>
        <begin position="215"/>
        <end position="278"/>
    </location>
</feature>
<keyword evidence="1 5" id="KW-0963">Cytoplasm</keyword>